<gene>
    <name evidence="5" type="ORF">L0C25_13960</name>
</gene>
<dbReference type="Gene3D" id="3.40.50.1820">
    <property type="entry name" value="alpha/beta hydrolase"/>
    <property type="match status" value="1"/>
</dbReference>
<evidence type="ECO:0000313" key="5">
    <source>
        <dbReference type="EMBL" id="UYM03655.1"/>
    </source>
</evidence>
<dbReference type="GO" id="GO:0008610">
    <property type="term" value="P:lipid biosynthetic process"/>
    <property type="evidence" value="ECO:0007669"/>
    <property type="project" value="TreeGrafter"/>
</dbReference>
<accession>A0AA46TEB5</accession>
<evidence type="ECO:0000256" key="1">
    <source>
        <dbReference type="ARBA" id="ARBA00007169"/>
    </source>
</evidence>
<dbReference type="EMBL" id="CP094970">
    <property type="protein sequence ID" value="UYM03655.1"/>
    <property type="molecule type" value="Genomic_DNA"/>
</dbReference>
<dbReference type="InterPro" id="IPR001031">
    <property type="entry name" value="Thioesterase"/>
</dbReference>
<comment type="similarity">
    <text evidence="1">Belongs to the thioesterase family.</text>
</comment>
<dbReference type="SUPFAM" id="SSF53474">
    <property type="entry name" value="alpha/beta-Hydrolases"/>
    <property type="match status" value="1"/>
</dbReference>
<dbReference type="PANTHER" id="PTHR11487:SF0">
    <property type="entry name" value="S-ACYL FATTY ACID SYNTHASE THIOESTERASE, MEDIUM CHAIN"/>
    <property type="match status" value="1"/>
</dbReference>
<dbReference type="Proteomes" id="UP001164390">
    <property type="component" value="Chromosome"/>
</dbReference>
<dbReference type="InterPro" id="IPR029058">
    <property type="entry name" value="AB_hydrolase_fold"/>
</dbReference>
<dbReference type="InterPro" id="IPR020802">
    <property type="entry name" value="TesA-like"/>
</dbReference>
<dbReference type="PANTHER" id="PTHR11487">
    <property type="entry name" value="THIOESTERASE"/>
    <property type="match status" value="1"/>
</dbReference>
<dbReference type="KEGG" id="sgrg:L0C25_13960"/>
<evidence type="ECO:0000256" key="3">
    <source>
        <dbReference type="SAM" id="MobiDB-lite"/>
    </source>
</evidence>
<name>A0AA46TEB5_9ACTN</name>
<dbReference type="InterPro" id="IPR012223">
    <property type="entry name" value="TEII"/>
</dbReference>
<evidence type="ECO:0000256" key="2">
    <source>
        <dbReference type="ARBA" id="ARBA00022801"/>
    </source>
</evidence>
<reference evidence="5" key="1">
    <citation type="submission" date="2022-01" db="EMBL/GenBank/DDBJ databases">
        <title>Nocardioidaceae gen. sp. A5X3R13.</title>
        <authorList>
            <person name="Lopez Marin M.A."/>
            <person name="Uhlik O."/>
        </authorList>
    </citation>
    <scope>NUCLEOTIDE SEQUENCE</scope>
    <source>
        <strain evidence="5">A5X3R13</strain>
    </source>
</reference>
<dbReference type="SMART" id="SM00824">
    <property type="entry name" value="PKS_TE"/>
    <property type="match status" value="1"/>
</dbReference>
<dbReference type="AlphaFoldDB" id="A0AA46TEB5"/>
<dbReference type="Pfam" id="PF00975">
    <property type="entry name" value="Thioesterase"/>
    <property type="match status" value="1"/>
</dbReference>
<organism evidence="5 6">
    <name type="scientific">Solicola gregarius</name>
    <dbReference type="NCBI Taxonomy" id="2908642"/>
    <lineage>
        <taxon>Bacteria</taxon>
        <taxon>Bacillati</taxon>
        <taxon>Actinomycetota</taxon>
        <taxon>Actinomycetes</taxon>
        <taxon>Propionibacteriales</taxon>
        <taxon>Nocardioidaceae</taxon>
        <taxon>Solicola</taxon>
    </lineage>
</organism>
<proteinExistence type="inferred from homology"/>
<feature type="domain" description="Thioesterase TesA-like" evidence="4">
    <location>
        <begin position="30"/>
        <end position="257"/>
    </location>
</feature>
<feature type="region of interest" description="Disordered" evidence="3">
    <location>
        <begin position="1"/>
        <end position="27"/>
    </location>
</feature>
<sequence length="265" mass="27964">MIHSATAPTAPPKRRWQHGDPPAPGTPRIVCCPHSGGSATYFRPWSSAVPDGVALVPVQYPGRHERLAEPFAESVEQIADALATELLADVAEGPGDTPVVLFGHSMGASVAFETARRVSGAGATLCGLIVSAHVAPTVPVTSTVHELPDDQMWQALAEWGGTETEVLDLPELRKLFTPAIRADLTISAAYVDPAANGSLDVPVIALAGESDSIAPTSDMHEWADVTTGGFAMRTFPGDHFYLVDYVEDILRIASDVLQAAHSDSP</sequence>
<keyword evidence="6" id="KW-1185">Reference proteome</keyword>
<evidence type="ECO:0000313" key="6">
    <source>
        <dbReference type="Proteomes" id="UP001164390"/>
    </source>
</evidence>
<dbReference type="GO" id="GO:0016787">
    <property type="term" value="F:hydrolase activity"/>
    <property type="evidence" value="ECO:0007669"/>
    <property type="project" value="UniProtKB-KW"/>
</dbReference>
<evidence type="ECO:0000259" key="4">
    <source>
        <dbReference type="SMART" id="SM00824"/>
    </source>
</evidence>
<protein>
    <submittedName>
        <fullName evidence="5">Alpha/beta fold hydrolase</fullName>
    </submittedName>
</protein>
<keyword evidence="2 5" id="KW-0378">Hydrolase</keyword>